<accession>A0A8J3SEK3</accession>
<dbReference type="AlphaFoldDB" id="A0A8J3SEK3"/>
<protein>
    <submittedName>
        <fullName evidence="1">Uncharacterized protein</fullName>
    </submittedName>
</protein>
<evidence type="ECO:0000313" key="2">
    <source>
        <dbReference type="Proteomes" id="UP000619788"/>
    </source>
</evidence>
<name>A0A8J3SEK3_9ACTN</name>
<gene>
    <name evidence="1" type="ORF">Psi01_22800</name>
</gene>
<sequence>MAEIIKVLITHRIQRYPEWIADVEDDERRIRRLKATEETWAVSRPDAIALNAIHWDEILIKCEFWDGEPLSASDWHESRSGSVHLASGKIRAISSRSGYTSDHEEFRSRSSRS</sequence>
<organism evidence="1 2">
    <name type="scientific">Planobispora siamensis</name>
    <dbReference type="NCBI Taxonomy" id="936338"/>
    <lineage>
        <taxon>Bacteria</taxon>
        <taxon>Bacillati</taxon>
        <taxon>Actinomycetota</taxon>
        <taxon>Actinomycetes</taxon>
        <taxon>Streptosporangiales</taxon>
        <taxon>Streptosporangiaceae</taxon>
        <taxon>Planobispora</taxon>
    </lineage>
</organism>
<comment type="caution">
    <text evidence="1">The sequence shown here is derived from an EMBL/GenBank/DDBJ whole genome shotgun (WGS) entry which is preliminary data.</text>
</comment>
<keyword evidence="2" id="KW-1185">Reference proteome</keyword>
<dbReference type="RefSeq" id="WP_204063915.1">
    <property type="nucleotide sequence ID" value="NZ_BOOJ01000022.1"/>
</dbReference>
<evidence type="ECO:0000313" key="1">
    <source>
        <dbReference type="EMBL" id="GIH91650.1"/>
    </source>
</evidence>
<proteinExistence type="predicted"/>
<dbReference type="Proteomes" id="UP000619788">
    <property type="component" value="Unassembled WGS sequence"/>
</dbReference>
<reference evidence="1 2" key="1">
    <citation type="submission" date="2021-01" db="EMBL/GenBank/DDBJ databases">
        <title>Whole genome shotgun sequence of Planobispora siamensis NBRC 107568.</title>
        <authorList>
            <person name="Komaki H."/>
            <person name="Tamura T."/>
        </authorList>
    </citation>
    <scope>NUCLEOTIDE SEQUENCE [LARGE SCALE GENOMIC DNA]</scope>
    <source>
        <strain evidence="1 2">NBRC 107568</strain>
    </source>
</reference>
<dbReference type="EMBL" id="BOOJ01000022">
    <property type="protein sequence ID" value="GIH91650.1"/>
    <property type="molecule type" value="Genomic_DNA"/>
</dbReference>